<dbReference type="InterPro" id="IPR043502">
    <property type="entry name" value="DNA/RNA_pol_sf"/>
</dbReference>
<dbReference type="PANTHER" id="PTHR33568:SF3">
    <property type="entry name" value="DNA-DIRECTED DNA POLYMERASE"/>
    <property type="match status" value="1"/>
</dbReference>
<dbReference type="Gene3D" id="3.90.1600.10">
    <property type="entry name" value="Palm domain of DNA polymerase"/>
    <property type="match status" value="1"/>
</dbReference>
<dbReference type="InterPro" id="IPR023211">
    <property type="entry name" value="DNA_pol_palm_dom_sf"/>
</dbReference>
<sequence length="236" mass="27701">MLNSFWGKFGQREDLVKTINEPSRLYDLLKDEDKTELKNVRFINDDVLEAHYQENEKFTPPNPRVNVVIAAFTTCHARLKLYDVIYRMHERVLYFDTDSIIYISKPDYWEPPTCYYLGELTNEINPKDGNYIQSFVTGPKNYAFTLDIGKTVCKVRGITLNNKTSLKVNYDTLFQMVQNIRAPTVLVVSVHDLRKIRTDITTKQIVNKSQTKAYRVVYDKRIILDDFTTLPYGYHF</sequence>
<protein>
    <recommendedName>
        <fullName evidence="3">DNA-directed DNA polymerase</fullName>
    </recommendedName>
</protein>
<evidence type="ECO:0000313" key="2">
    <source>
        <dbReference type="Proteomes" id="UP001152320"/>
    </source>
</evidence>
<name>A0A9Q1CNR8_HOLLE</name>
<keyword evidence="2" id="KW-1185">Reference proteome</keyword>
<evidence type="ECO:0008006" key="3">
    <source>
        <dbReference type="Google" id="ProtNLM"/>
    </source>
</evidence>
<proteinExistence type="predicted"/>
<organism evidence="1 2">
    <name type="scientific">Holothuria leucospilota</name>
    <name type="common">Black long sea cucumber</name>
    <name type="synonym">Mertensiothuria leucospilota</name>
    <dbReference type="NCBI Taxonomy" id="206669"/>
    <lineage>
        <taxon>Eukaryota</taxon>
        <taxon>Metazoa</taxon>
        <taxon>Echinodermata</taxon>
        <taxon>Eleutherozoa</taxon>
        <taxon>Echinozoa</taxon>
        <taxon>Holothuroidea</taxon>
        <taxon>Aspidochirotacea</taxon>
        <taxon>Aspidochirotida</taxon>
        <taxon>Holothuriidae</taxon>
        <taxon>Holothuria</taxon>
    </lineage>
</organism>
<dbReference type="OrthoDB" id="6119432at2759"/>
<evidence type="ECO:0000313" key="1">
    <source>
        <dbReference type="EMBL" id="KAJ8048772.1"/>
    </source>
</evidence>
<dbReference type="SUPFAM" id="SSF56672">
    <property type="entry name" value="DNA/RNA polymerases"/>
    <property type="match status" value="1"/>
</dbReference>
<gene>
    <name evidence="1" type="ORF">HOLleu_01221</name>
</gene>
<dbReference type="PANTHER" id="PTHR33568">
    <property type="entry name" value="DNA POLYMERASE"/>
    <property type="match status" value="1"/>
</dbReference>
<dbReference type="AlphaFoldDB" id="A0A9Q1CNR8"/>
<accession>A0A9Q1CNR8</accession>
<dbReference type="EMBL" id="JAIZAY010000001">
    <property type="protein sequence ID" value="KAJ8048772.1"/>
    <property type="molecule type" value="Genomic_DNA"/>
</dbReference>
<reference evidence="1" key="1">
    <citation type="submission" date="2021-10" db="EMBL/GenBank/DDBJ databases">
        <title>Tropical sea cucumber genome reveals ecological adaptation and Cuvierian tubules defense mechanism.</title>
        <authorList>
            <person name="Chen T."/>
        </authorList>
    </citation>
    <scope>NUCLEOTIDE SEQUENCE</scope>
    <source>
        <strain evidence="1">Nanhai2018</strain>
        <tissue evidence="1">Muscle</tissue>
    </source>
</reference>
<comment type="caution">
    <text evidence="1">The sequence shown here is derived from an EMBL/GenBank/DDBJ whole genome shotgun (WGS) entry which is preliminary data.</text>
</comment>
<dbReference type="Proteomes" id="UP001152320">
    <property type="component" value="Chromosome 1"/>
</dbReference>